<feature type="compositionally biased region" description="Polar residues" evidence="5">
    <location>
        <begin position="10"/>
        <end position="23"/>
    </location>
</feature>
<dbReference type="RefSeq" id="XP_001741752.1">
    <property type="nucleotide sequence ID" value="XM_001741700.1"/>
</dbReference>
<dbReference type="KEGG" id="edi:EDI_334690"/>
<reference evidence="8" key="1">
    <citation type="submission" date="2007-12" db="EMBL/GenBank/DDBJ databases">
        <title>Annotation of Entamoeba dispar SAW760.</title>
        <authorList>
            <person name="Lorenzi H."/>
            <person name="Inman J."/>
            <person name="Schobel S."/>
            <person name="Amedeo P."/>
            <person name="Caler E."/>
        </authorList>
    </citation>
    <scope>NUCLEOTIDE SEQUENCE [LARGE SCALE GENOMIC DNA]</scope>
    <source>
        <strain evidence="8">ATCC PRA-260 / SAW760</strain>
    </source>
</reference>
<keyword evidence="4 6" id="KW-0472">Membrane</keyword>
<evidence type="ECO:0000256" key="6">
    <source>
        <dbReference type="SAM" id="Phobius"/>
    </source>
</evidence>
<evidence type="ECO:0008006" key="9">
    <source>
        <dbReference type="Google" id="ProtNLM"/>
    </source>
</evidence>
<dbReference type="PANTHER" id="PTHR36460:SF1">
    <property type="entry name" value="UPF0132 DOMAIN PROTEIN (AFU_ORTHOLOGUE AFUA_3G10255)"/>
    <property type="match status" value="1"/>
</dbReference>
<evidence type="ECO:0000256" key="2">
    <source>
        <dbReference type="ARBA" id="ARBA00022692"/>
    </source>
</evidence>
<sequence>MYKRGIMDGEQQTPSITNNTNNNEQSFSSGLGVTSTGIPVFVEAFLSSFFVLSSAILFFVEKTNVYCRSVALQGVIWFFVLFIAAFPFYLTCIAFGGFFEVVMMIYVLFYLIFKIFLIVIALLRARSEVFFAIPPFGHLINKYAATSD</sequence>
<organism evidence="8">
    <name type="scientific">Entamoeba dispar (strain ATCC PRA-260 / SAW760)</name>
    <dbReference type="NCBI Taxonomy" id="370354"/>
    <lineage>
        <taxon>Eukaryota</taxon>
        <taxon>Amoebozoa</taxon>
        <taxon>Evosea</taxon>
        <taxon>Archamoebae</taxon>
        <taxon>Mastigamoebida</taxon>
        <taxon>Entamoebidae</taxon>
        <taxon>Entamoeba</taxon>
    </lineage>
</organism>
<evidence type="ECO:0000256" key="1">
    <source>
        <dbReference type="ARBA" id="ARBA00004141"/>
    </source>
</evidence>
<protein>
    <recommendedName>
        <fullName evidence="9">Transmembrane protein</fullName>
    </recommendedName>
</protein>
<dbReference type="eggNOG" id="ENOG502RD18">
    <property type="taxonomic scope" value="Eukaryota"/>
</dbReference>
<gene>
    <name evidence="7" type="ORF">EDI_334690</name>
</gene>
<keyword evidence="2 6" id="KW-0812">Transmembrane</keyword>
<evidence type="ECO:0000256" key="5">
    <source>
        <dbReference type="SAM" id="MobiDB-lite"/>
    </source>
</evidence>
<dbReference type="PANTHER" id="PTHR36460">
    <property type="entry name" value="UPF0132 DOMAIN PROTEIN (AFU_ORTHOLOGUE AFUA_3G10255)"/>
    <property type="match status" value="1"/>
</dbReference>
<evidence type="ECO:0000313" key="7">
    <source>
        <dbReference type="EMBL" id="EDR21790.1"/>
    </source>
</evidence>
<dbReference type="GO" id="GO:0016020">
    <property type="term" value="C:membrane"/>
    <property type="evidence" value="ECO:0007669"/>
    <property type="project" value="UniProtKB-SubCell"/>
</dbReference>
<evidence type="ECO:0000256" key="4">
    <source>
        <dbReference type="ARBA" id="ARBA00023136"/>
    </source>
</evidence>
<dbReference type="OMA" id="INKYAAN"/>
<dbReference type="GeneID" id="5886686"/>
<comment type="subcellular location">
    <subcellularLocation>
        <location evidence="1">Membrane</location>
        <topology evidence="1">Multi-pass membrane protein</topology>
    </subcellularLocation>
</comment>
<keyword evidence="8" id="KW-1185">Reference proteome</keyword>
<feature type="transmembrane region" description="Helical" evidence="6">
    <location>
        <begin position="72"/>
        <end position="98"/>
    </location>
</feature>
<evidence type="ECO:0000313" key="8">
    <source>
        <dbReference type="Proteomes" id="UP000008076"/>
    </source>
</evidence>
<evidence type="ECO:0000256" key="3">
    <source>
        <dbReference type="ARBA" id="ARBA00022989"/>
    </source>
</evidence>
<feature type="transmembrane region" description="Helical" evidence="6">
    <location>
        <begin position="38"/>
        <end position="60"/>
    </location>
</feature>
<feature type="region of interest" description="Disordered" evidence="5">
    <location>
        <begin position="1"/>
        <end position="23"/>
    </location>
</feature>
<keyword evidence="3 6" id="KW-1133">Transmembrane helix</keyword>
<dbReference type="Proteomes" id="UP000008076">
    <property type="component" value="Unassembled WGS sequence"/>
</dbReference>
<dbReference type="EMBL" id="DS550903">
    <property type="protein sequence ID" value="EDR21790.1"/>
    <property type="molecule type" value="Genomic_DNA"/>
</dbReference>
<dbReference type="VEuPathDB" id="AmoebaDB:EDI_334690"/>
<feature type="transmembrane region" description="Helical" evidence="6">
    <location>
        <begin position="104"/>
        <end position="123"/>
    </location>
</feature>
<dbReference type="AlphaFoldDB" id="B0EUL4"/>
<proteinExistence type="predicted"/>
<dbReference type="OrthoDB" id="29832at2759"/>
<accession>B0EUL4</accession>
<name>B0EUL4_ENTDS</name>